<comment type="catalytic activity">
    <reaction evidence="5 8">
        <text>L-histidine = trans-urocanate + NH4(+)</text>
        <dbReference type="Rhea" id="RHEA:21232"/>
        <dbReference type="ChEBI" id="CHEBI:17771"/>
        <dbReference type="ChEBI" id="CHEBI:28938"/>
        <dbReference type="ChEBI" id="CHEBI:57595"/>
        <dbReference type="EC" id="4.3.1.3"/>
    </reaction>
</comment>
<dbReference type="GO" id="GO:0005737">
    <property type="term" value="C:cytoplasm"/>
    <property type="evidence" value="ECO:0007669"/>
    <property type="project" value="UniProtKB-SubCell"/>
</dbReference>
<keyword evidence="12" id="KW-1185">Reference proteome</keyword>
<dbReference type="KEGG" id="mcaa:R3L15_06755"/>
<dbReference type="InterPro" id="IPR008948">
    <property type="entry name" value="L-Aspartase-like"/>
</dbReference>
<comment type="pathway">
    <text evidence="1 8">Amino-acid degradation; L-histidine degradation into L-glutamate; N-formimidoyl-L-glutamate from L-histidine: step 1/3.</text>
</comment>
<dbReference type="PROSITE" id="PS00488">
    <property type="entry name" value="PAL_HISTIDASE"/>
    <property type="match status" value="1"/>
</dbReference>
<name>A0AAU6PB52_9FLAO</name>
<evidence type="ECO:0000256" key="5">
    <source>
        <dbReference type="ARBA" id="ARBA00049269"/>
    </source>
</evidence>
<keyword evidence="4 7" id="KW-0456">Lyase</keyword>
<protein>
    <recommendedName>
        <fullName evidence="2 6">Histidine ammonia-lyase</fullName>
        <ecNumber evidence="2 6">4.3.1.3</ecNumber>
    </recommendedName>
</protein>
<dbReference type="InterPro" id="IPR022313">
    <property type="entry name" value="Phe/His_NH3-lyase_AS"/>
</dbReference>
<evidence type="ECO:0000256" key="9">
    <source>
        <dbReference type="RuleBase" id="RU004480"/>
    </source>
</evidence>
<gene>
    <name evidence="11" type="primary">hutH</name>
    <name evidence="11" type="ORF">R3L15_06755</name>
    <name evidence="10" type="ORF">R3L16_00645</name>
</gene>
<evidence type="ECO:0000256" key="1">
    <source>
        <dbReference type="ARBA" id="ARBA00005113"/>
    </source>
</evidence>
<evidence type="ECO:0000313" key="10">
    <source>
        <dbReference type="EMBL" id="WXA03000.1"/>
    </source>
</evidence>
<dbReference type="Proteomes" id="UP001368318">
    <property type="component" value="Chromosome"/>
</dbReference>
<reference evidence="11 12" key="1">
    <citation type="submission" date="2023-10" db="EMBL/GenBank/DDBJ databases">
        <title>Culture-based analysis of two novel bacteria associated with mangrove crab gills.</title>
        <authorList>
            <person name="Yang X."/>
            <person name="Garuglieri E."/>
            <person name="Van Goethem M.W."/>
            <person name="Fusi M."/>
            <person name="Marasco R."/>
            <person name="Daffonchio D.G."/>
        </authorList>
    </citation>
    <scope>NUCLEOTIDE SEQUENCE</scope>
    <source>
        <strain evidence="11">UG2-1</strain>
        <strain evidence="10">UG2-2</strain>
        <strain evidence="12">UG2_2</strain>
    </source>
</reference>
<evidence type="ECO:0000313" key="11">
    <source>
        <dbReference type="EMBL" id="WXA14576.1"/>
    </source>
</evidence>
<dbReference type="FunFam" id="1.20.200.10:FF:000003">
    <property type="entry name" value="Histidine ammonia-lyase"/>
    <property type="match status" value="1"/>
</dbReference>
<evidence type="ECO:0000256" key="8">
    <source>
        <dbReference type="RuleBase" id="RU004479"/>
    </source>
</evidence>
<dbReference type="FunFam" id="1.10.275.10:FF:000005">
    <property type="entry name" value="Histidine ammonia-lyase"/>
    <property type="match status" value="1"/>
</dbReference>
<dbReference type="AlphaFoldDB" id="A0AAU6PB52"/>
<dbReference type="EMBL" id="CP136925">
    <property type="protein sequence ID" value="WXA14576.1"/>
    <property type="molecule type" value="Genomic_DNA"/>
</dbReference>
<evidence type="ECO:0000313" key="12">
    <source>
        <dbReference type="Proteomes" id="UP001368318"/>
    </source>
</evidence>
<dbReference type="InterPro" id="IPR024083">
    <property type="entry name" value="Fumarase/histidase_N"/>
</dbReference>
<dbReference type="Gene3D" id="1.10.275.10">
    <property type="entry name" value="Fumarase/aspartase (N-terminal domain)"/>
    <property type="match status" value="1"/>
</dbReference>
<dbReference type="NCBIfam" id="TIGR01225">
    <property type="entry name" value="hutH"/>
    <property type="match status" value="1"/>
</dbReference>
<evidence type="ECO:0000256" key="6">
    <source>
        <dbReference type="NCBIfam" id="TIGR01225"/>
    </source>
</evidence>
<dbReference type="CDD" id="cd00332">
    <property type="entry name" value="PAL-HAL"/>
    <property type="match status" value="1"/>
</dbReference>
<dbReference type="NCBIfam" id="NF006871">
    <property type="entry name" value="PRK09367.1"/>
    <property type="match status" value="1"/>
</dbReference>
<dbReference type="RefSeq" id="WP_338734048.1">
    <property type="nucleotide sequence ID" value="NZ_CP136924.1"/>
</dbReference>
<dbReference type="EMBL" id="CP136924">
    <property type="protein sequence ID" value="WXA03000.1"/>
    <property type="molecule type" value="Genomic_DNA"/>
</dbReference>
<dbReference type="Gene3D" id="1.20.200.10">
    <property type="entry name" value="Fumarase/aspartase (Central domain)"/>
    <property type="match status" value="1"/>
</dbReference>
<dbReference type="EC" id="4.3.1.3" evidence="2 6"/>
<dbReference type="InterPro" id="IPR005921">
    <property type="entry name" value="HutH"/>
</dbReference>
<dbReference type="SUPFAM" id="SSF48557">
    <property type="entry name" value="L-aspartase-like"/>
    <property type="match status" value="1"/>
</dbReference>
<dbReference type="Pfam" id="PF00221">
    <property type="entry name" value="Lyase_aromatic"/>
    <property type="match status" value="1"/>
</dbReference>
<evidence type="ECO:0000256" key="2">
    <source>
        <dbReference type="ARBA" id="ARBA00012994"/>
    </source>
</evidence>
<keyword evidence="3 8" id="KW-0369">Histidine metabolism</keyword>
<evidence type="ECO:0000256" key="7">
    <source>
        <dbReference type="RuleBase" id="RU003954"/>
    </source>
</evidence>
<dbReference type="PANTHER" id="PTHR10362">
    <property type="entry name" value="HISTIDINE AMMONIA-LYASE"/>
    <property type="match status" value="1"/>
</dbReference>
<dbReference type="GO" id="GO:0004397">
    <property type="term" value="F:histidine ammonia-lyase activity"/>
    <property type="evidence" value="ECO:0007669"/>
    <property type="project" value="UniProtKB-UniRule"/>
</dbReference>
<evidence type="ECO:0000256" key="3">
    <source>
        <dbReference type="ARBA" id="ARBA00022808"/>
    </source>
</evidence>
<comment type="similarity">
    <text evidence="7">Belongs to the PAL/histidase family.</text>
</comment>
<comment type="subcellular location">
    <subcellularLocation>
        <location evidence="9">Cytoplasm</location>
    </subcellularLocation>
</comment>
<dbReference type="GO" id="GO:0006548">
    <property type="term" value="P:L-histidine catabolic process"/>
    <property type="evidence" value="ECO:0007669"/>
    <property type="project" value="UniProtKB-UniRule"/>
</dbReference>
<dbReference type="InterPro" id="IPR001106">
    <property type="entry name" value="Aromatic_Lyase"/>
</dbReference>
<accession>A0AAU6PB52</accession>
<evidence type="ECO:0000256" key="4">
    <source>
        <dbReference type="ARBA" id="ARBA00023239"/>
    </source>
</evidence>
<organism evidence="11">
    <name type="scientific">Mangrovimonas cancribranchiae</name>
    <dbReference type="NCBI Taxonomy" id="3080055"/>
    <lineage>
        <taxon>Bacteria</taxon>
        <taxon>Pseudomonadati</taxon>
        <taxon>Bacteroidota</taxon>
        <taxon>Flavobacteriia</taxon>
        <taxon>Flavobacteriales</taxon>
        <taxon>Flavobacteriaceae</taxon>
        <taxon>Mangrovimonas</taxon>
    </lineage>
</organism>
<proteinExistence type="inferred from homology"/>
<sequence length="503" mass="55886">MNNTHYISSNPIDLKTIYNIVSEHKLIELSEESINKISTCRAYLNDKLKSQKTPIYGINTGFGSLYNVKISEDKLTELQENLMMSHACGTGDRVPSEVVKLMLLLKIQSLSYGHSGVQLDTVKRLVDFYNNDVLPIVYTKGSLGASGDLAPLAHLALPLIGRGEVMFEGKEYNASDVLNKFNWKPIKLQSKEGLALLNGTQFMSAYGIKSLIEAYRLSYFADLIGSMSLDAFDGRIEPFNELVHLVRPHNGQLKTAERVREFLSDSELIVQEKQHVQDPYSFRCMPQVHGATKDTLSFVEKTFITEINSVTDNPNIFVNEDEIISGGNFHGQPLALAFDYLKVAMAELGNISERRTFQLVSGLRDLPVFLVDNPGLNSGFMIPQYTAASIVSANKQLATPASIDSIVSSNGQEDHVSMGANAAVQALELLNNLKQILAIELFNASQAIKFRAPKKSSSLIESLLLVYRETVAFVSDDRELYKDIQSSVNFIEHLAIDTEEVFN</sequence>